<dbReference type="InterPro" id="IPR036588">
    <property type="entry name" value="CobH/CbiC_sf"/>
</dbReference>
<dbReference type="eggNOG" id="COG2082">
    <property type="taxonomic scope" value="Bacteria"/>
</dbReference>
<dbReference type="Gene3D" id="3.40.50.10230">
    <property type="entry name" value="Cobalamin biosynthesis CobH/CbiC, precorrin-8X methylmutase"/>
    <property type="match status" value="1"/>
</dbReference>
<dbReference type="PANTHER" id="PTHR43588:SF1">
    <property type="entry name" value="COBALT-PRECORRIN-8 METHYLMUTASE"/>
    <property type="match status" value="1"/>
</dbReference>
<dbReference type="AlphaFoldDB" id="E0UK09"/>
<comment type="similarity">
    <text evidence="2">Belongs to the CobH/CbiC family.</text>
</comment>
<keyword evidence="3" id="KW-0169">Cobalamin biosynthesis</keyword>
<dbReference type="KEGG" id="cyj:Cyan7822_2678"/>
<keyword evidence="7" id="KW-1185">Reference proteome</keyword>
<dbReference type="PANTHER" id="PTHR43588">
    <property type="entry name" value="COBALT-PRECORRIN-8 METHYLMUTASE"/>
    <property type="match status" value="1"/>
</dbReference>
<dbReference type="EMBL" id="CP002198">
    <property type="protein sequence ID" value="ADN14645.1"/>
    <property type="molecule type" value="Genomic_DNA"/>
</dbReference>
<feature type="domain" description="Cobalamin biosynthesis precorrin-8X methylmutase CobH/CbiC" evidence="5">
    <location>
        <begin position="8"/>
        <end position="197"/>
    </location>
</feature>
<dbReference type="STRING" id="497965.Cyan7822_2678"/>
<evidence type="ECO:0000256" key="3">
    <source>
        <dbReference type="ARBA" id="ARBA00022573"/>
    </source>
</evidence>
<proteinExistence type="inferred from homology"/>
<evidence type="ECO:0000259" key="5">
    <source>
        <dbReference type="Pfam" id="PF02570"/>
    </source>
</evidence>
<sequence>MTQLNHPILEKSFAIIDAEVGEHHLSSQEYAIARRVIHTTADFDYLNLLQFSSNAIASGINALRQRTPIITDVTMIKQGIITLVSKTFQNPIIAAVEQASIADSGKTRTETGLLRTYSQYPQGVYLIGNAPTALLALCDQVAESPIKPALIIGATVGFVSVVESKQALAALDVPQIRVQGRKGGSPVAAAILNALLVLAWDHDQSSR</sequence>
<evidence type="ECO:0000313" key="7">
    <source>
        <dbReference type="Proteomes" id="UP000008206"/>
    </source>
</evidence>
<dbReference type="GO" id="GO:0009236">
    <property type="term" value="P:cobalamin biosynthetic process"/>
    <property type="evidence" value="ECO:0007669"/>
    <property type="project" value="UniProtKB-UniPathway"/>
</dbReference>
<evidence type="ECO:0000256" key="2">
    <source>
        <dbReference type="ARBA" id="ARBA00009774"/>
    </source>
</evidence>
<accession>E0UK09</accession>
<reference evidence="7" key="1">
    <citation type="journal article" date="2011" name="MBio">
        <title>Novel metabolic attributes of the genus Cyanothece, comprising a group of unicellular nitrogen-fixing Cyanobacteria.</title>
        <authorList>
            <person name="Bandyopadhyay A."/>
            <person name="Elvitigala T."/>
            <person name="Welsh E."/>
            <person name="Stockel J."/>
            <person name="Liberton M."/>
            <person name="Min H."/>
            <person name="Sherman L.A."/>
            <person name="Pakrasi H.B."/>
        </authorList>
    </citation>
    <scope>NUCLEOTIDE SEQUENCE [LARGE SCALE GENOMIC DNA]</scope>
    <source>
        <strain evidence="7">PCC 7822</strain>
    </source>
</reference>
<gene>
    <name evidence="6" type="ordered locus">Cyan7822_2678</name>
</gene>
<dbReference type="InterPro" id="IPR003722">
    <property type="entry name" value="Cbl_synth_CobH/CbiC"/>
</dbReference>
<comment type="pathway">
    <text evidence="1">Cofactor biosynthesis; adenosylcobalamin biosynthesis.</text>
</comment>
<protein>
    <submittedName>
        <fullName evidence="6">Precorrin-8X methylmutase CbiC/CobH</fullName>
    </submittedName>
</protein>
<dbReference type="OrthoDB" id="9780708at2"/>
<name>E0UK09_GLOV7</name>
<organism evidence="6 7">
    <name type="scientific">Gloeothece verrucosa (strain PCC 7822)</name>
    <name type="common">Cyanothece sp. (strain PCC 7822)</name>
    <dbReference type="NCBI Taxonomy" id="497965"/>
    <lineage>
        <taxon>Bacteria</taxon>
        <taxon>Bacillati</taxon>
        <taxon>Cyanobacteriota</taxon>
        <taxon>Cyanophyceae</taxon>
        <taxon>Oscillatoriophycideae</taxon>
        <taxon>Chroococcales</taxon>
        <taxon>Aphanothecaceae</taxon>
        <taxon>Gloeothece</taxon>
        <taxon>Gloeothece verrucosa</taxon>
    </lineage>
</organism>
<evidence type="ECO:0000313" key="6">
    <source>
        <dbReference type="EMBL" id="ADN14645.1"/>
    </source>
</evidence>
<dbReference type="Proteomes" id="UP000008206">
    <property type="component" value="Chromosome"/>
</dbReference>
<evidence type="ECO:0000256" key="4">
    <source>
        <dbReference type="ARBA" id="ARBA00023235"/>
    </source>
</evidence>
<dbReference type="RefSeq" id="WP_013322750.1">
    <property type="nucleotide sequence ID" value="NC_014501.1"/>
</dbReference>
<dbReference type="Pfam" id="PF02570">
    <property type="entry name" value="CbiC"/>
    <property type="match status" value="1"/>
</dbReference>
<dbReference type="GO" id="GO:0016993">
    <property type="term" value="F:precorrin-8X methylmutase activity"/>
    <property type="evidence" value="ECO:0007669"/>
    <property type="project" value="InterPro"/>
</dbReference>
<evidence type="ECO:0000256" key="1">
    <source>
        <dbReference type="ARBA" id="ARBA00004953"/>
    </source>
</evidence>
<dbReference type="UniPathway" id="UPA00148"/>
<keyword evidence="4" id="KW-0413">Isomerase</keyword>
<dbReference type="NCBIfam" id="NF004620">
    <property type="entry name" value="PRK05954.1"/>
    <property type="match status" value="1"/>
</dbReference>
<dbReference type="HOGENOM" id="CLU_084703_1_1_3"/>
<dbReference type="SUPFAM" id="SSF63965">
    <property type="entry name" value="Precorrin-8X methylmutase CbiC/CobH"/>
    <property type="match status" value="1"/>
</dbReference>